<dbReference type="STRING" id="574087.Acear_2328"/>
<feature type="transmembrane region" description="Helical" evidence="1">
    <location>
        <begin position="104"/>
        <end position="127"/>
    </location>
</feature>
<dbReference type="eggNOG" id="COG4241">
    <property type="taxonomic scope" value="Bacteria"/>
</dbReference>
<dbReference type="Gene3D" id="1.10.1760.20">
    <property type="match status" value="1"/>
</dbReference>
<evidence type="ECO:0000313" key="2">
    <source>
        <dbReference type="EMBL" id="ADL13809.1"/>
    </source>
</evidence>
<protein>
    <recommendedName>
        <fullName evidence="4">DUF2232 domain-containing protein</fullName>
    </recommendedName>
</protein>
<accession>D9QUK8</accession>
<evidence type="ECO:0000256" key="1">
    <source>
        <dbReference type="SAM" id="Phobius"/>
    </source>
</evidence>
<keyword evidence="3" id="KW-1185">Reference proteome</keyword>
<dbReference type="EMBL" id="CP002105">
    <property type="protein sequence ID" value="ADL13809.1"/>
    <property type="molecule type" value="Genomic_DNA"/>
</dbReference>
<evidence type="ECO:0008006" key="4">
    <source>
        <dbReference type="Google" id="ProtNLM"/>
    </source>
</evidence>
<feature type="transmembrane region" description="Helical" evidence="1">
    <location>
        <begin position="214"/>
        <end position="230"/>
    </location>
</feature>
<evidence type="ECO:0000313" key="3">
    <source>
        <dbReference type="Proteomes" id="UP000001661"/>
    </source>
</evidence>
<feature type="transmembrane region" description="Helical" evidence="1">
    <location>
        <begin position="12"/>
        <end position="41"/>
    </location>
</feature>
<dbReference type="PANTHER" id="PTHR41324">
    <property type="entry name" value="MEMBRANE PROTEIN-RELATED"/>
    <property type="match status" value="1"/>
</dbReference>
<proteinExistence type="predicted"/>
<dbReference type="AlphaFoldDB" id="D9QUK8"/>
<keyword evidence="1" id="KW-1133">Transmembrane helix</keyword>
<keyword evidence="1" id="KW-0812">Transmembrane</keyword>
<feature type="transmembrane region" description="Helical" evidence="1">
    <location>
        <begin position="236"/>
        <end position="254"/>
    </location>
</feature>
<name>D9QUK8_ACEAZ</name>
<dbReference type="KEGG" id="aar:Acear_2328"/>
<dbReference type="Pfam" id="PF09991">
    <property type="entry name" value="DUF2232"/>
    <property type="match status" value="1"/>
</dbReference>
<feature type="transmembrane region" description="Helical" evidence="1">
    <location>
        <begin position="61"/>
        <end position="92"/>
    </location>
</feature>
<feature type="transmembrane region" description="Helical" evidence="1">
    <location>
        <begin position="168"/>
        <end position="193"/>
    </location>
</feature>
<dbReference type="InterPro" id="IPR018710">
    <property type="entry name" value="DUF2232"/>
</dbReference>
<reference evidence="2 3" key="1">
    <citation type="journal article" date="2010" name="Stand. Genomic Sci.">
        <title>Complete genome sequence of Acetohalobium arabaticum type strain (Z-7288).</title>
        <authorList>
            <person name="Sikorski J."/>
            <person name="Lapidus A."/>
            <person name="Chertkov O."/>
            <person name="Lucas S."/>
            <person name="Copeland A."/>
            <person name="Glavina Del Rio T."/>
            <person name="Nolan M."/>
            <person name="Tice H."/>
            <person name="Cheng J.F."/>
            <person name="Han C."/>
            <person name="Brambilla E."/>
            <person name="Pitluck S."/>
            <person name="Liolios K."/>
            <person name="Ivanova N."/>
            <person name="Mavromatis K."/>
            <person name="Mikhailova N."/>
            <person name="Pati A."/>
            <person name="Bruce D."/>
            <person name="Detter C."/>
            <person name="Tapia R."/>
            <person name="Goodwin L."/>
            <person name="Chen A."/>
            <person name="Palaniappan K."/>
            <person name="Land M."/>
            <person name="Hauser L."/>
            <person name="Chang Y.J."/>
            <person name="Jeffries C.D."/>
            <person name="Rohde M."/>
            <person name="Goker M."/>
            <person name="Spring S."/>
            <person name="Woyke T."/>
            <person name="Bristow J."/>
            <person name="Eisen J.A."/>
            <person name="Markowitz V."/>
            <person name="Hugenholtz P."/>
            <person name="Kyrpides N.C."/>
            <person name="Klenk H.P."/>
        </authorList>
    </citation>
    <scope>NUCLEOTIDE SEQUENCE [LARGE SCALE GENOMIC DNA]</scope>
    <source>
        <strain evidence="3">ATCC 49924 / DSM 5501 / Z-7288</strain>
    </source>
</reference>
<dbReference type="Proteomes" id="UP000001661">
    <property type="component" value="Chromosome"/>
</dbReference>
<sequence length="299" mass="32928">MARLETKSLVEGALFTAITVILSLIAFYLPPIIGVILLFILPVPLIVVGVRQGTKTSILTAILSGIILGVLLNPIMILVVLVGFGLVGVVLGAAFEEEFSPYKLIVVAIIASILSTLLMVAINFYLFNFNPATILTQAIDKYQELGLDQATVEELEAITNNLKESIQVLLPALFITAGSINGLINYYVGLLVLNKLGYNYESPLTFAKWKFPKYLVSGYLLGIILINTAVGQNLYLIFNFVFLIQGLAVTAHYLKRFNISDKIQKVILVVLALIPLNQIIVFLGLFDAWFDYRGLEEKD</sequence>
<dbReference type="PANTHER" id="PTHR41324:SF1">
    <property type="entry name" value="DUF2232 DOMAIN-CONTAINING PROTEIN"/>
    <property type="match status" value="1"/>
</dbReference>
<feature type="transmembrane region" description="Helical" evidence="1">
    <location>
        <begin position="266"/>
        <end position="290"/>
    </location>
</feature>
<organism evidence="2 3">
    <name type="scientific">Acetohalobium arabaticum (strain ATCC 49924 / DSM 5501 / Z-7288)</name>
    <dbReference type="NCBI Taxonomy" id="574087"/>
    <lineage>
        <taxon>Bacteria</taxon>
        <taxon>Bacillati</taxon>
        <taxon>Bacillota</taxon>
        <taxon>Clostridia</taxon>
        <taxon>Halanaerobiales</taxon>
        <taxon>Halobacteroidaceae</taxon>
        <taxon>Acetohalobium</taxon>
    </lineage>
</organism>
<gene>
    <name evidence="2" type="ordered locus">Acear_2328</name>
</gene>
<dbReference type="HOGENOM" id="CLU_896381_0_0_9"/>
<keyword evidence="1" id="KW-0472">Membrane</keyword>
<dbReference type="RefSeq" id="WP_013279250.1">
    <property type="nucleotide sequence ID" value="NC_014378.1"/>
</dbReference>